<gene>
    <name evidence="2" type="ORF">WBA_LOCUS11651</name>
</gene>
<dbReference type="Proteomes" id="UP000270924">
    <property type="component" value="Unassembled WGS sequence"/>
</dbReference>
<sequence length="240" mass="27927">MVAPLSKQNETIEFTTISANSVRNLKKRYSHQSLSLDFVAVGWLLVIGSLITLLVFLILESRFADAAVKYSFFTFMYVTSLICAIFALKDSSNIMLYPILVTVLAFVIISLSAWIFVLFSKFYCSHFNDFYLLFTYHGTIFSQCEMYWDISPLRSVLLLLVAFEKLFEFLVFRRLMKIFELQQCNDIHFCVTEINKVFSTRNDTDDEIIVYERMTKERQNGHTDYGIKPTPYSVCSIQIQ</sequence>
<keyword evidence="1" id="KW-0812">Transmembrane</keyword>
<feature type="transmembrane region" description="Helical" evidence="1">
    <location>
        <begin position="70"/>
        <end position="88"/>
    </location>
</feature>
<evidence type="ECO:0000313" key="3">
    <source>
        <dbReference type="Proteomes" id="UP000270924"/>
    </source>
</evidence>
<evidence type="ECO:0000313" key="2">
    <source>
        <dbReference type="EMBL" id="VDM20989.1"/>
    </source>
</evidence>
<protein>
    <submittedName>
        <fullName evidence="2">Uncharacterized protein</fullName>
    </submittedName>
</protein>
<evidence type="ECO:0000256" key="1">
    <source>
        <dbReference type="SAM" id="Phobius"/>
    </source>
</evidence>
<dbReference type="OrthoDB" id="5825478at2759"/>
<keyword evidence="1" id="KW-0472">Membrane</keyword>
<organism evidence="2 3">
    <name type="scientific">Wuchereria bancrofti</name>
    <dbReference type="NCBI Taxonomy" id="6293"/>
    <lineage>
        <taxon>Eukaryota</taxon>
        <taxon>Metazoa</taxon>
        <taxon>Ecdysozoa</taxon>
        <taxon>Nematoda</taxon>
        <taxon>Chromadorea</taxon>
        <taxon>Rhabditida</taxon>
        <taxon>Spirurina</taxon>
        <taxon>Spiruromorpha</taxon>
        <taxon>Filarioidea</taxon>
        <taxon>Onchocercidae</taxon>
        <taxon>Wuchereria</taxon>
    </lineage>
</organism>
<reference evidence="2 3" key="1">
    <citation type="submission" date="2018-11" db="EMBL/GenBank/DDBJ databases">
        <authorList>
            <consortium name="Pathogen Informatics"/>
        </authorList>
    </citation>
    <scope>NUCLEOTIDE SEQUENCE [LARGE SCALE GENOMIC DNA]</scope>
</reference>
<dbReference type="InParanoid" id="A0A3P7EXJ6"/>
<name>A0A3P7EXJ6_WUCBA</name>
<accession>A0A3P7EXJ6</accession>
<dbReference type="OMA" id="FCVTEIN"/>
<feature type="transmembrane region" description="Helical" evidence="1">
    <location>
        <begin position="94"/>
        <end position="118"/>
    </location>
</feature>
<keyword evidence="3" id="KW-1185">Reference proteome</keyword>
<feature type="transmembrane region" description="Helical" evidence="1">
    <location>
        <begin position="38"/>
        <end position="58"/>
    </location>
</feature>
<keyword evidence="1" id="KW-1133">Transmembrane helix</keyword>
<dbReference type="AlphaFoldDB" id="A0A3P7EXJ6"/>
<dbReference type="EMBL" id="UYWW01012415">
    <property type="protein sequence ID" value="VDM20989.1"/>
    <property type="molecule type" value="Genomic_DNA"/>
</dbReference>
<proteinExistence type="predicted"/>